<dbReference type="PROSITE" id="PS01095">
    <property type="entry name" value="GH18_1"/>
    <property type="match status" value="1"/>
</dbReference>
<dbReference type="GO" id="GO:0000272">
    <property type="term" value="P:polysaccharide catabolic process"/>
    <property type="evidence" value="ECO:0007669"/>
    <property type="project" value="UniProtKB-KW"/>
</dbReference>
<dbReference type="OrthoDB" id="76388at2759"/>
<keyword evidence="6" id="KW-0624">Polysaccharide degradation</keyword>
<dbReference type="InterPro" id="IPR001223">
    <property type="entry name" value="Glyco_hydro18_cat"/>
</dbReference>
<evidence type="ECO:0000256" key="4">
    <source>
        <dbReference type="ARBA" id="ARBA00023277"/>
    </source>
</evidence>
<name>A0A261Y015_9FUNG</name>
<reference evidence="11 12" key="1">
    <citation type="journal article" date="2017" name="Mycologia">
        <title>Bifiguratus adelaidae, gen. et sp. nov., a new member of Mucoromycotina in endophytic and soil-dwelling habitats.</title>
        <authorList>
            <person name="Torres-Cruz T.J."/>
            <person name="Billingsley Tobias T.L."/>
            <person name="Almatruk M."/>
            <person name="Hesse C."/>
            <person name="Kuske C.R."/>
            <person name="Desiro A."/>
            <person name="Benucci G.M."/>
            <person name="Bonito G."/>
            <person name="Stajich J.E."/>
            <person name="Dunlap C."/>
            <person name="Arnold A.E."/>
            <person name="Porras-Alfaro A."/>
        </authorList>
    </citation>
    <scope>NUCLEOTIDE SEQUENCE [LARGE SCALE GENOMIC DNA]</scope>
    <source>
        <strain evidence="11 12">AZ0501</strain>
    </source>
</reference>
<dbReference type="Gene3D" id="3.10.50.10">
    <property type="match status" value="1"/>
</dbReference>
<evidence type="ECO:0000256" key="3">
    <source>
        <dbReference type="ARBA" id="ARBA00023024"/>
    </source>
</evidence>
<dbReference type="GO" id="GO:0008061">
    <property type="term" value="F:chitin binding"/>
    <property type="evidence" value="ECO:0007669"/>
    <property type="project" value="InterPro"/>
</dbReference>
<comment type="catalytic activity">
    <reaction evidence="1">
        <text>Random endo-hydrolysis of N-acetyl-beta-D-glucosaminide (1-&gt;4)-beta-linkages in chitin and chitodextrins.</text>
        <dbReference type="EC" id="3.2.1.14"/>
    </reaction>
</comment>
<dbReference type="PANTHER" id="PTHR11177:SF392">
    <property type="entry name" value="HAP41P"/>
    <property type="match status" value="1"/>
</dbReference>
<evidence type="ECO:0000256" key="8">
    <source>
        <dbReference type="RuleBase" id="RU004453"/>
    </source>
</evidence>
<dbReference type="InterPro" id="IPR029070">
    <property type="entry name" value="Chitinase_insertion_sf"/>
</dbReference>
<dbReference type="GO" id="GO:0006032">
    <property type="term" value="P:chitin catabolic process"/>
    <property type="evidence" value="ECO:0007669"/>
    <property type="project" value="UniProtKB-KW"/>
</dbReference>
<dbReference type="InterPro" id="IPR001579">
    <property type="entry name" value="Glyco_hydro_18_chit_AS"/>
</dbReference>
<feature type="domain" description="GH18" evidence="10">
    <location>
        <begin position="32"/>
        <end position="394"/>
    </location>
</feature>
<evidence type="ECO:0000256" key="1">
    <source>
        <dbReference type="ARBA" id="ARBA00000822"/>
    </source>
</evidence>
<dbReference type="InterPro" id="IPR011583">
    <property type="entry name" value="Chitinase_II/V-like_cat"/>
</dbReference>
<dbReference type="PANTHER" id="PTHR11177">
    <property type="entry name" value="CHITINASE"/>
    <property type="match status" value="1"/>
</dbReference>
<dbReference type="InterPro" id="IPR017853">
    <property type="entry name" value="GH"/>
</dbReference>
<comment type="similarity">
    <text evidence="8">Belongs to the glycosyl hydrolase 18 family.</text>
</comment>
<dbReference type="EMBL" id="MVBO01000060">
    <property type="protein sequence ID" value="OZJ03959.1"/>
    <property type="molecule type" value="Genomic_DNA"/>
</dbReference>
<protein>
    <recommendedName>
        <fullName evidence="10">GH18 domain-containing protein</fullName>
    </recommendedName>
</protein>
<dbReference type="GO" id="GO:0005576">
    <property type="term" value="C:extracellular region"/>
    <property type="evidence" value="ECO:0007669"/>
    <property type="project" value="TreeGrafter"/>
</dbReference>
<evidence type="ECO:0000256" key="5">
    <source>
        <dbReference type="ARBA" id="ARBA00023295"/>
    </source>
</evidence>
<dbReference type="GO" id="GO:0008843">
    <property type="term" value="F:endochitinase activity"/>
    <property type="evidence" value="ECO:0007669"/>
    <property type="project" value="UniProtKB-EC"/>
</dbReference>
<keyword evidence="4" id="KW-0119">Carbohydrate metabolism</keyword>
<evidence type="ECO:0000256" key="9">
    <source>
        <dbReference type="SAM" id="SignalP"/>
    </source>
</evidence>
<dbReference type="InterPro" id="IPR050314">
    <property type="entry name" value="Glycosyl_Hydrlase_18"/>
</dbReference>
<dbReference type="Gene3D" id="3.20.20.80">
    <property type="entry name" value="Glycosidases"/>
    <property type="match status" value="1"/>
</dbReference>
<keyword evidence="2 7" id="KW-0378">Hydrolase</keyword>
<organism evidence="11 12">
    <name type="scientific">Bifiguratus adelaidae</name>
    <dbReference type="NCBI Taxonomy" id="1938954"/>
    <lineage>
        <taxon>Eukaryota</taxon>
        <taxon>Fungi</taxon>
        <taxon>Fungi incertae sedis</taxon>
        <taxon>Mucoromycota</taxon>
        <taxon>Mucoromycotina</taxon>
        <taxon>Endogonomycetes</taxon>
        <taxon>Endogonales</taxon>
        <taxon>Endogonales incertae sedis</taxon>
        <taxon>Bifiguratus</taxon>
    </lineage>
</organism>
<proteinExistence type="inferred from homology"/>
<keyword evidence="12" id="KW-1185">Reference proteome</keyword>
<evidence type="ECO:0000313" key="12">
    <source>
        <dbReference type="Proteomes" id="UP000242875"/>
    </source>
</evidence>
<dbReference type="Proteomes" id="UP000242875">
    <property type="component" value="Unassembled WGS sequence"/>
</dbReference>
<evidence type="ECO:0000313" key="11">
    <source>
        <dbReference type="EMBL" id="OZJ03959.1"/>
    </source>
</evidence>
<dbReference type="AlphaFoldDB" id="A0A261Y015"/>
<sequence length="394" mass="42964">MFSSAQVVLVASVFLSLASVLAAHPRRAYGRHALNAYVVDWDVDASKVPYTSVDHIIYAFGIPDAHGNIGQFSGSTLSSVVNGAHKHNVGVSLAIGGWSGSIYFSNLVKSAGSRATFVKNLVNLVKHYDLNGLNIDWEYPASQNGVACNTKSADDTAHLLTFLQELRSALDQTFRKQHVILTAATSLDPFNDRTWNPSTQLPGFNNVLDQVYIMAYDINGNWNSITGPAAPLYEPGHGLPGSGASAVAAWHKAGIPLNKIVLGVPFYGWTTKTSHNGLYGSFSKTQIPGDQYDTKSRDCGAKVATYSGEFQWRSLAAQGVDQSRNGWQAHYDTKTQTAWAYNTHKQQLVTYDDARTCEAKAKYAKQHGLGGVLIWSLEMDDSHHTLLTSLQLVR</sequence>
<keyword evidence="3" id="KW-0146">Chitin degradation</keyword>
<dbReference type="SMART" id="SM00636">
    <property type="entry name" value="Glyco_18"/>
    <property type="match status" value="1"/>
</dbReference>
<evidence type="ECO:0000259" key="10">
    <source>
        <dbReference type="PROSITE" id="PS51910"/>
    </source>
</evidence>
<dbReference type="SUPFAM" id="SSF51445">
    <property type="entry name" value="(Trans)glycosidases"/>
    <property type="match status" value="1"/>
</dbReference>
<evidence type="ECO:0000256" key="6">
    <source>
        <dbReference type="ARBA" id="ARBA00023326"/>
    </source>
</evidence>
<keyword evidence="5 7" id="KW-0326">Glycosidase</keyword>
<dbReference type="PROSITE" id="PS51910">
    <property type="entry name" value="GH18_2"/>
    <property type="match status" value="1"/>
</dbReference>
<dbReference type="SUPFAM" id="SSF54556">
    <property type="entry name" value="Chitinase insertion domain"/>
    <property type="match status" value="1"/>
</dbReference>
<feature type="signal peptide" evidence="9">
    <location>
        <begin position="1"/>
        <end position="22"/>
    </location>
</feature>
<evidence type="ECO:0000256" key="2">
    <source>
        <dbReference type="ARBA" id="ARBA00022801"/>
    </source>
</evidence>
<feature type="chain" id="PRO_5012017601" description="GH18 domain-containing protein" evidence="9">
    <location>
        <begin position="23"/>
        <end position="394"/>
    </location>
</feature>
<dbReference type="Pfam" id="PF00704">
    <property type="entry name" value="Glyco_hydro_18"/>
    <property type="match status" value="1"/>
</dbReference>
<keyword evidence="9" id="KW-0732">Signal</keyword>
<evidence type="ECO:0000256" key="7">
    <source>
        <dbReference type="RuleBase" id="RU000489"/>
    </source>
</evidence>
<comment type="caution">
    <text evidence="11">The sequence shown here is derived from an EMBL/GenBank/DDBJ whole genome shotgun (WGS) entry which is preliminary data.</text>
</comment>
<accession>A0A261Y015</accession>
<gene>
    <name evidence="11" type="ORF">BZG36_03241</name>
</gene>